<dbReference type="SUPFAM" id="SSF55298">
    <property type="entry name" value="YjgF-like"/>
    <property type="match status" value="1"/>
</dbReference>
<name>A0AAC9ATL4_AMIAI</name>
<evidence type="ECO:0000256" key="1">
    <source>
        <dbReference type="ARBA" id="ARBA00010552"/>
    </source>
</evidence>
<dbReference type="InterPro" id="IPR019897">
    <property type="entry name" value="RidA_CS"/>
</dbReference>
<accession>A0AAC9ATL4</accession>
<evidence type="ECO:0000313" key="5">
    <source>
        <dbReference type="Proteomes" id="UP000577697"/>
    </source>
</evidence>
<gene>
    <name evidence="2" type="ORF">AA2016_6157</name>
    <name evidence="3" type="ORF">FHS67_006422</name>
</gene>
<dbReference type="InterPro" id="IPR035709">
    <property type="entry name" value="YoaB-like"/>
</dbReference>
<dbReference type="EMBL" id="CP015007">
    <property type="protein sequence ID" value="AMS45059.1"/>
    <property type="molecule type" value="Genomic_DNA"/>
</dbReference>
<dbReference type="InterPro" id="IPR035959">
    <property type="entry name" value="RutC-like_sf"/>
</dbReference>
<dbReference type="PROSITE" id="PS01094">
    <property type="entry name" value="UPF0076"/>
    <property type="match status" value="1"/>
</dbReference>
<comment type="similarity">
    <text evidence="1">Belongs to the RutC family.</text>
</comment>
<dbReference type="KEGG" id="aak:AA2016_6157"/>
<dbReference type="RefSeq" id="WP_067968968.1">
    <property type="nucleotide sequence ID" value="NZ_CP015007.1"/>
</dbReference>
<evidence type="ECO:0000313" key="2">
    <source>
        <dbReference type="EMBL" id="AMS45059.1"/>
    </source>
</evidence>
<dbReference type="Proteomes" id="UP000577697">
    <property type="component" value="Unassembled WGS sequence"/>
</dbReference>
<dbReference type="PANTHER" id="PTHR47328">
    <property type="match status" value="1"/>
</dbReference>
<reference evidence="3 5" key="2">
    <citation type="submission" date="2020-08" db="EMBL/GenBank/DDBJ databases">
        <title>Genomic Encyclopedia of Type Strains, Phase IV (KMG-IV): sequencing the most valuable type-strain genomes for metagenomic binning, comparative biology and taxonomic classification.</title>
        <authorList>
            <person name="Goeker M."/>
        </authorList>
    </citation>
    <scope>NUCLEOTIDE SEQUENCE [LARGE SCALE GENOMIC DNA]</scope>
    <source>
        <strain evidence="3 5">DSM 10368</strain>
    </source>
</reference>
<evidence type="ECO:0000313" key="3">
    <source>
        <dbReference type="EMBL" id="MBB3710062.1"/>
    </source>
</evidence>
<geneLocation type="plasmid" evidence="2 4">
    <name>pAA02</name>
</geneLocation>
<dbReference type="Gene3D" id="3.30.1330.40">
    <property type="entry name" value="RutC-like"/>
    <property type="match status" value="1"/>
</dbReference>
<sequence>MTLAIGSGNIADFIGRFGIGKRASSAVTHDGTGYFAVTPQAPYHAGLSTAEQAVQLLAKADARLADIGSGKNKLLFVAIILADMGDYNAINEVWDDWVADIAPPARACFEARLASPALKIEMIMICAAPATPQP</sequence>
<dbReference type="PANTHER" id="PTHR47328:SF1">
    <property type="entry name" value="RUTC FAMILY PROTEIN YOAB"/>
    <property type="match status" value="1"/>
</dbReference>
<reference evidence="2 4" key="1">
    <citation type="submission" date="2016-03" db="EMBL/GenBank/DDBJ databases">
        <title>Complete genome of Aminobacter aminovorans KCTC 2477.</title>
        <authorList>
            <person name="Kim K.M."/>
        </authorList>
    </citation>
    <scope>NUCLEOTIDE SEQUENCE [LARGE SCALE GENOMIC DNA]</scope>
    <source>
        <strain evidence="2 4">KCTC 2477</strain>
        <plasmid evidence="2 4">pAA02</plasmid>
    </source>
</reference>
<dbReference type="Pfam" id="PF01042">
    <property type="entry name" value="Ribonuc_L-PSP"/>
    <property type="match status" value="1"/>
</dbReference>
<proteinExistence type="inferred from homology"/>
<protein>
    <submittedName>
        <fullName evidence="3">Enamine deaminase RidA (YjgF/YER057c/UK114 family)</fullName>
    </submittedName>
    <submittedName>
        <fullName evidence="2">Endoribonuclease L-PSP</fullName>
    </submittedName>
</protein>
<dbReference type="Proteomes" id="UP000075755">
    <property type="component" value="Plasmid pAA02"/>
</dbReference>
<keyword evidence="2" id="KW-0614">Plasmid</keyword>
<organism evidence="2 4">
    <name type="scientific">Aminobacter aminovorans</name>
    <name type="common">Chelatobacter heintzii</name>
    <dbReference type="NCBI Taxonomy" id="83263"/>
    <lineage>
        <taxon>Bacteria</taxon>
        <taxon>Pseudomonadati</taxon>
        <taxon>Pseudomonadota</taxon>
        <taxon>Alphaproteobacteria</taxon>
        <taxon>Hyphomicrobiales</taxon>
        <taxon>Phyllobacteriaceae</taxon>
        <taxon>Aminobacter</taxon>
    </lineage>
</organism>
<dbReference type="AlphaFoldDB" id="A0AAC9ATL4"/>
<dbReference type="CDD" id="cd06150">
    <property type="entry name" value="YjgF_YER057c_UK114_like_2"/>
    <property type="match status" value="1"/>
</dbReference>
<dbReference type="EMBL" id="JACICB010000041">
    <property type="protein sequence ID" value="MBB3710062.1"/>
    <property type="molecule type" value="Genomic_DNA"/>
</dbReference>
<evidence type="ECO:0000313" key="4">
    <source>
        <dbReference type="Proteomes" id="UP000075755"/>
    </source>
</evidence>
<dbReference type="InterPro" id="IPR006175">
    <property type="entry name" value="YjgF/YER057c/UK114"/>
</dbReference>
<keyword evidence="5" id="KW-1185">Reference proteome</keyword>